<evidence type="ECO:0008006" key="4">
    <source>
        <dbReference type="Google" id="ProtNLM"/>
    </source>
</evidence>
<proteinExistence type="predicted"/>
<dbReference type="Pfam" id="PF12224">
    <property type="entry name" value="Amidoligase_2"/>
    <property type="match status" value="1"/>
</dbReference>
<evidence type="ECO:0000256" key="1">
    <source>
        <dbReference type="SAM" id="MobiDB-lite"/>
    </source>
</evidence>
<feature type="compositionally biased region" description="Basic and acidic residues" evidence="1">
    <location>
        <begin position="255"/>
        <end position="267"/>
    </location>
</feature>
<dbReference type="PANTHER" id="PTHR36847">
    <property type="entry name" value="AMIDOLIGASE ENZYME"/>
    <property type="match status" value="1"/>
</dbReference>
<comment type="caution">
    <text evidence="2">The sequence shown here is derived from an EMBL/GenBank/DDBJ whole genome shotgun (WGS) entry which is preliminary data.</text>
</comment>
<feature type="region of interest" description="Disordered" evidence="1">
    <location>
        <begin position="504"/>
        <end position="523"/>
    </location>
</feature>
<dbReference type="InterPro" id="IPR022025">
    <property type="entry name" value="Amidoligase_2"/>
</dbReference>
<feature type="compositionally biased region" description="Acidic residues" evidence="1">
    <location>
        <begin position="281"/>
        <end position="292"/>
    </location>
</feature>
<feature type="region of interest" description="Disordered" evidence="1">
    <location>
        <begin position="370"/>
        <end position="389"/>
    </location>
</feature>
<dbReference type="Proteomes" id="UP000293360">
    <property type="component" value="Unassembled WGS sequence"/>
</dbReference>
<feature type="compositionally biased region" description="Low complexity" evidence="1">
    <location>
        <begin position="762"/>
        <end position="771"/>
    </location>
</feature>
<feature type="region of interest" description="Disordered" evidence="1">
    <location>
        <begin position="546"/>
        <end position="636"/>
    </location>
</feature>
<dbReference type="STRING" id="155417.A0A4Q4T0I3"/>
<dbReference type="OrthoDB" id="412402at2759"/>
<feature type="compositionally biased region" description="Acidic residues" evidence="1">
    <location>
        <begin position="371"/>
        <end position="389"/>
    </location>
</feature>
<sequence length="1053" mass="115011">MELTMPRLSFGAEIECAVAHLPSWHEDPHADHPGLAPLLRIDENDWRASDEILQSIRNTLKEHGIGVYEPPTLGTMPSAVVDDPAAKLPHRLRHADKWHVAMDYSVVVDPPLRALYNWQDVEIRTPAFRADGDGGEAHAEIAYVLDLLRARYRLHLNTSTGFHVHVGNGADWFPAAHLRRLGALLWAADPLLSRLHPPWRRVGEYGNSIRYESALACRGRRAEDANAMAAAAAAAARGPDARLNRSSNSAGGNGEGHDAPGESRASGDDAGLNGNEAAPEKDEEEEQTFELTDEQRTWLLTHLPNLETRTLFVDRCIELYGHPDVLLLSEDELYKVLLACAPGIENGLKIQPWSDILWTWWPDWEPVRAAEEEEQAEDQQVEDEQAEDEQAIEVTDEQGMWLLTYLPDPETRSVFVHHCIDLFGHHDIPLLSVDELYQVLLACAPDIENGLEIQPWSDILLKWWGPDGEASPGSLRHPRPRNPGKLPGLDTIDKFEGLLAQVKRHRGGEDGSRTEYVERSGHEEELLGAEREAMQGLLRALNNAANSPDVGPLDENALDNKGVTDRFGDRIGPDFWEEAHRLSQRQRGDGEAPSQNEDGGSSDGPHVSLLIERGDDQDSSALSHTTSTQSWESEVTRGEYNPAAFDALMGLYETPVASPESSERPVPEATAAVRRMVLSTSSPADTRSRGGSQTSAQTPSPGDSQGKSSPLSPQPDSSVHSFAATPDSKQASEDSVDSSGGFNPPGTRALDDFLAAIGPQGNTGTNNNNDNALAWHPNPPRGNPISHLNPLRGKAVSHPDPPRGNAVSHASHHGHMAAATSSTGTKLRPHDVSQLTESYIADPVRQGSNWARIGWVPTVGNPSDPSADRAPGNPEACNAQCADHPSVTARDGAAEILGCRYAGAVGALLGPARSGRLNYNFRHCVPEYYSFNYGHDGAEAEDGEGGNSDDGGRHDDNIRTVEFCEAAGSLDGGGWVRVWTEICVGIADWCRKASAVDYLELLDRVAAQEDRDQSGVEQTDEERYDVCDLLDDMCLFAQAEWVRQRERREGPPM</sequence>
<feature type="compositionally biased region" description="Basic and acidic residues" evidence="1">
    <location>
        <begin position="507"/>
        <end position="523"/>
    </location>
</feature>
<dbReference type="PANTHER" id="PTHR36847:SF1">
    <property type="entry name" value="AMIDOLIGASE ENZYME"/>
    <property type="match status" value="1"/>
</dbReference>
<feature type="compositionally biased region" description="Polar residues" evidence="1">
    <location>
        <begin position="619"/>
        <end position="633"/>
    </location>
</feature>
<dbReference type="EMBL" id="QJNU01000643">
    <property type="protein sequence ID" value="RYO90940.1"/>
    <property type="molecule type" value="Genomic_DNA"/>
</dbReference>
<feature type="region of interest" description="Disordered" evidence="1">
    <location>
        <begin position="680"/>
        <end position="828"/>
    </location>
</feature>
<reference evidence="2 3" key="1">
    <citation type="submission" date="2018-06" db="EMBL/GenBank/DDBJ databases">
        <title>Complete Genomes of Monosporascus.</title>
        <authorList>
            <person name="Robinson A.J."/>
            <person name="Natvig D.O."/>
        </authorList>
    </citation>
    <scope>NUCLEOTIDE SEQUENCE [LARGE SCALE GENOMIC DNA]</scope>
    <source>
        <strain evidence="2 3">CBS 110550</strain>
    </source>
</reference>
<organism evidence="2 3">
    <name type="scientific">Monosporascus ibericus</name>
    <dbReference type="NCBI Taxonomy" id="155417"/>
    <lineage>
        <taxon>Eukaryota</taxon>
        <taxon>Fungi</taxon>
        <taxon>Dikarya</taxon>
        <taxon>Ascomycota</taxon>
        <taxon>Pezizomycotina</taxon>
        <taxon>Sordariomycetes</taxon>
        <taxon>Xylariomycetidae</taxon>
        <taxon>Xylariales</taxon>
        <taxon>Xylariales incertae sedis</taxon>
        <taxon>Monosporascus</taxon>
    </lineage>
</organism>
<feature type="region of interest" description="Disordered" evidence="1">
    <location>
        <begin position="236"/>
        <end position="292"/>
    </location>
</feature>
<evidence type="ECO:0000313" key="3">
    <source>
        <dbReference type="Proteomes" id="UP000293360"/>
    </source>
</evidence>
<dbReference type="AlphaFoldDB" id="A0A4Q4T0I3"/>
<keyword evidence="3" id="KW-1185">Reference proteome</keyword>
<evidence type="ECO:0000313" key="2">
    <source>
        <dbReference type="EMBL" id="RYO90940.1"/>
    </source>
</evidence>
<protein>
    <recommendedName>
        <fullName evidence="4">Amidoligase enzyme</fullName>
    </recommendedName>
</protein>
<gene>
    <name evidence="2" type="ORF">DL764_008350</name>
</gene>
<feature type="compositionally biased region" description="Polar residues" evidence="1">
    <location>
        <begin position="680"/>
        <end position="720"/>
    </location>
</feature>
<feature type="compositionally biased region" description="Basic and acidic residues" evidence="1">
    <location>
        <begin position="562"/>
        <end position="590"/>
    </location>
</feature>
<name>A0A4Q4T0I3_9PEZI</name>
<accession>A0A4Q4T0I3</accession>